<feature type="coiled-coil region" evidence="1">
    <location>
        <begin position="82"/>
        <end position="127"/>
    </location>
</feature>
<keyword evidence="3" id="KW-1185">Reference proteome</keyword>
<protein>
    <submittedName>
        <fullName evidence="2">Uncharacterized protein</fullName>
    </submittedName>
</protein>
<evidence type="ECO:0000256" key="1">
    <source>
        <dbReference type="SAM" id="Coils"/>
    </source>
</evidence>
<feature type="non-terminal residue" evidence="2">
    <location>
        <position position="420"/>
    </location>
</feature>
<reference evidence="2 3" key="1">
    <citation type="journal article" date="2023" name="Commun. Biol.">
        <title>Genome analysis of Parmales, the sister group of diatoms, reveals the evolutionary specialization of diatoms from phago-mixotrophs to photoautotrophs.</title>
        <authorList>
            <person name="Ban H."/>
            <person name="Sato S."/>
            <person name="Yoshikawa S."/>
            <person name="Yamada K."/>
            <person name="Nakamura Y."/>
            <person name="Ichinomiya M."/>
            <person name="Sato N."/>
            <person name="Blanc-Mathieu R."/>
            <person name="Endo H."/>
            <person name="Kuwata A."/>
            <person name="Ogata H."/>
        </authorList>
    </citation>
    <scope>NUCLEOTIDE SEQUENCE [LARGE SCALE GENOMIC DNA]</scope>
</reference>
<gene>
    <name evidence="2" type="ORF">TeGR_g9695</name>
</gene>
<feature type="non-terminal residue" evidence="2">
    <location>
        <position position="1"/>
    </location>
</feature>
<keyword evidence="1" id="KW-0175">Coiled coil</keyword>
<proteinExistence type="predicted"/>
<organism evidence="2 3">
    <name type="scientific">Tetraparma gracilis</name>
    <dbReference type="NCBI Taxonomy" id="2962635"/>
    <lineage>
        <taxon>Eukaryota</taxon>
        <taxon>Sar</taxon>
        <taxon>Stramenopiles</taxon>
        <taxon>Ochrophyta</taxon>
        <taxon>Bolidophyceae</taxon>
        <taxon>Parmales</taxon>
        <taxon>Triparmaceae</taxon>
        <taxon>Tetraparma</taxon>
    </lineage>
</organism>
<sequence>GGGLARLTRHPESVTAAGLIVVNSEERLVDMPNDPSLLSHNLDIPVVMVMAEAGKEMLKTLESDSRLSARLAITSQCLKGDAQFHKKFHEDYEREQEEAREEERRVVNEMRTQVNAKGERKQEVEEDFDSHDVAKGYRAHERHFTRRENMGFEVVSELREKEDVRSGQLLLSENGAPRYEIEFLTVQSLGGFVPRNSELRVEVVRVGQGRELVDCRTPQPYFERKIAKKRIERALIWKRVEGEGRCAEWELADLANRLQVDALLLYGAEAGEGHDLGTAANHVPMEAETAEIEIEAATHGDPDFNTVVETQLKAAVVTISQRASRVFGLPEEAGEEQYQSIQLFADNFVELAWSDIGRLSVAQGWPHEKLQRDRIMSKLSKTHRKFGERMDVLEAAYKVASERWEEWGRAHRGEGGGGGG</sequence>
<dbReference type="EMBL" id="BRYB01003063">
    <property type="protein sequence ID" value="GMI29818.1"/>
    <property type="molecule type" value="Genomic_DNA"/>
</dbReference>
<name>A0ABQ6MNQ6_9STRA</name>
<evidence type="ECO:0000313" key="3">
    <source>
        <dbReference type="Proteomes" id="UP001165060"/>
    </source>
</evidence>
<evidence type="ECO:0000313" key="2">
    <source>
        <dbReference type="EMBL" id="GMI29818.1"/>
    </source>
</evidence>
<comment type="caution">
    <text evidence="2">The sequence shown here is derived from an EMBL/GenBank/DDBJ whole genome shotgun (WGS) entry which is preliminary data.</text>
</comment>
<dbReference type="Proteomes" id="UP001165060">
    <property type="component" value="Unassembled WGS sequence"/>
</dbReference>
<accession>A0ABQ6MNQ6</accession>